<accession>A0A067MXB0</accession>
<reference evidence="17" key="1">
    <citation type="journal article" date="2014" name="Proc. Natl. Acad. Sci. U.S.A.">
        <title>Extensive sampling of basidiomycete genomes demonstrates inadequacy of the white-rot/brown-rot paradigm for wood decay fungi.</title>
        <authorList>
            <person name="Riley R."/>
            <person name="Salamov A.A."/>
            <person name="Brown D.W."/>
            <person name="Nagy L.G."/>
            <person name="Floudas D."/>
            <person name="Held B.W."/>
            <person name="Levasseur A."/>
            <person name="Lombard V."/>
            <person name="Morin E."/>
            <person name="Otillar R."/>
            <person name="Lindquist E.A."/>
            <person name="Sun H."/>
            <person name="LaButti K.M."/>
            <person name="Schmutz J."/>
            <person name="Jabbour D."/>
            <person name="Luo H."/>
            <person name="Baker S.E."/>
            <person name="Pisabarro A.G."/>
            <person name="Walton J.D."/>
            <person name="Blanchette R.A."/>
            <person name="Henrissat B."/>
            <person name="Martin F."/>
            <person name="Cullen D."/>
            <person name="Hibbett D.S."/>
            <person name="Grigoriev I.V."/>
        </authorList>
    </citation>
    <scope>NUCLEOTIDE SEQUENCE [LARGE SCALE GENOMIC DNA]</scope>
    <source>
        <strain evidence="17">FD-172 SS1</strain>
    </source>
</reference>
<dbReference type="InterPro" id="IPR036396">
    <property type="entry name" value="Cyt_P450_sf"/>
</dbReference>
<evidence type="ECO:0000313" key="17">
    <source>
        <dbReference type="Proteomes" id="UP000027195"/>
    </source>
</evidence>
<evidence type="ECO:0000256" key="5">
    <source>
        <dbReference type="ARBA" id="ARBA00022617"/>
    </source>
</evidence>
<dbReference type="Gene3D" id="1.10.630.10">
    <property type="entry name" value="Cytochrome P450"/>
    <property type="match status" value="1"/>
</dbReference>
<keyword evidence="5 13" id="KW-0349">Heme</keyword>
<feature type="signal peptide" evidence="15">
    <location>
        <begin position="1"/>
        <end position="22"/>
    </location>
</feature>
<dbReference type="SUPFAM" id="SSF48264">
    <property type="entry name" value="Cytochrome P450"/>
    <property type="match status" value="1"/>
</dbReference>
<keyword evidence="11 14" id="KW-0503">Monooxygenase</keyword>
<keyword evidence="17" id="KW-1185">Reference proteome</keyword>
<evidence type="ECO:0000256" key="2">
    <source>
        <dbReference type="ARBA" id="ARBA00004370"/>
    </source>
</evidence>
<dbReference type="HOGENOM" id="CLU_001570_2_1_1"/>
<keyword evidence="8" id="KW-1133">Transmembrane helix</keyword>
<dbReference type="CDD" id="cd11065">
    <property type="entry name" value="CYP64-like"/>
    <property type="match status" value="1"/>
</dbReference>
<evidence type="ECO:0000256" key="14">
    <source>
        <dbReference type="RuleBase" id="RU000461"/>
    </source>
</evidence>
<keyword evidence="6" id="KW-0812">Transmembrane</keyword>
<comment type="similarity">
    <text evidence="4 14">Belongs to the cytochrome P450 family.</text>
</comment>
<comment type="subcellular location">
    <subcellularLocation>
        <location evidence="2">Membrane</location>
    </subcellularLocation>
</comment>
<dbReference type="EMBL" id="KL198018">
    <property type="protein sequence ID" value="KDQ20363.1"/>
    <property type="molecule type" value="Genomic_DNA"/>
</dbReference>
<dbReference type="GO" id="GO:0016020">
    <property type="term" value="C:membrane"/>
    <property type="evidence" value="ECO:0007669"/>
    <property type="project" value="UniProtKB-SubCell"/>
</dbReference>
<evidence type="ECO:0000256" key="1">
    <source>
        <dbReference type="ARBA" id="ARBA00001971"/>
    </source>
</evidence>
<evidence type="ECO:0008006" key="18">
    <source>
        <dbReference type="Google" id="ProtNLM"/>
    </source>
</evidence>
<evidence type="ECO:0000256" key="12">
    <source>
        <dbReference type="ARBA" id="ARBA00023136"/>
    </source>
</evidence>
<organism evidence="16 17">
    <name type="scientific">Botryobasidium botryosum (strain FD-172 SS1)</name>
    <dbReference type="NCBI Taxonomy" id="930990"/>
    <lineage>
        <taxon>Eukaryota</taxon>
        <taxon>Fungi</taxon>
        <taxon>Dikarya</taxon>
        <taxon>Basidiomycota</taxon>
        <taxon>Agaricomycotina</taxon>
        <taxon>Agaricomycetes</taxon>
        <taxon>Cantharellales</taxon>
        <taxon>Botryobasidiaceae</taxon>
        <taxon>Botryobasidium</taxon>
    </lineage>
</organism>
<dbReference type="Proteomes" id="UP000027195">
    <property type="component" value="Unassembled WGS sequence"/>
</dbReference>
<comment type="cofactor">
    <cofactor evidence="1 13">
        <name>heme</name>
        <dbReference type="ChEBI" id="CHEBI:30413"/>
    </cofactor>
</comment>
<feature type="binding site" description="axial binding residue" evidence="13">
    <location>
        <position position="439"/>
    </location>
    <ligand>
        <name>heme</name>
        <dbReference type="ChEBI" id="CHEBI:30413"/>
    </ligand>
    <ligandPart>
        <name>Fe</name>
        <dbReference type="ChEBI" id="CHEBI:18248"/>
    </ligandPart>
</feature>
<evidence type="ECO:0000313" key="16">
    <source>
        <dbReference type="EMBL" id="KDQ20363.1"/>
    </source>
</evidence>
<keyword evidence="15" id="KW-0732">Signal</keyword>
<keyword evidence="9 14" id="KW-0560">Oxidoreductase</keyword>
<gene>
    <name evidence="16" type="ORF">BOTBODRAFT_379163</name>
</gene>
<dbReference type="AlphaFoldDB" id="A0A067MXB0"/>
<keyword evidence="10 13" id="KW-0408">Iron</keyword>
<dbReference type="STRING" id="930990.A0A067MXB0"/>
<sequence length="532" mass="60160">MTLLTSIVLLLALAFVWLVAKTLQIGRRDSGLPPGPPTQPLFGNLLAFPKGSPHYQFTRWAKRYGEIYSLKLGPKTIIVITGASPAKELMERRSGSTVDRPPLYVGDIVVGGMNILLARYTVKWRMLRKAVHAMLTPQATLQHLPIQQAEASQLAFDILKTPEAFYTHVRRYSSSVILSVLFGVRSPRYEGGRVAQFFAMQHEWERIVEPGAQPPIDLIPILKYVPERWAPWKTLCRKVRAVQQELYFGMLEECERRIANGLRNGCFMESLLDRQKELALDRESVGYLGGALVEGGSDTTSAFLHSLILAMISYPEAQKKAQQELDSVVGHDRIPALDDMASLPYIQAVIYETHRWRPVAPLAAPHATIKEEFYNGYCIPAGATILVNTWGIYHDENIYEDPTKFWPDRFIKSEFGTRDGVDDVDRRHTLPFGFGRRMCPAVNLANNSLFDKIKDPQTGDPIHYDLWDYKKGIVTGPNPFRCTITPRSTRHAELIEQAFYASTETFLPFEGEMSGEDKRYAAAMRGLSHLFK</sequence>
<dbReference type="PROSITE" id="PS00086">
    <property type="entry name" value="CYTOCHROME_P450"/>
    <property type="match status" value="1"/>
</dbReference>
<dbReference type="InterPro" id="IPR017972">
    <property type="entry name" value="Cyt_P450_CS"/>
</dbReference>
<evidence type="ECO:0000256" key="6">
    <source>
        <dbReference type="ARBA" id="ARBA00022692"/>
    </source>
</evidence>
<dbReference type="GO" id="GO:0004497">
    <property type="term" value="F:monooxygenase activity"/>
    <property type="evidence" value="ECO:0007669"/>
    <property type="project" value="UniProtKB-KW"/>
</dbReference>
<proteinExistence type="inferred from homology"/>
<evidence type="ECO:0000256" key="8">
    <source>
        <dbReference type="ARBA" id="ARBA00022989"/>
    </source>
</evidence>
<dbReference type="OrthoDB" id="1103324at2759"/>
<dbReference type="PANTHER" id="PTHR46300">
    <property type="entry name" value="P450, PUTATIVE (EUROFUNG)-RELATED-RELATED"/>
    <property type="match status" value="1"/>
</dbReference>
<name>A0A067MXB0_BOTB1</name>
<dbReference type="InterPro" id="IPR050364">
    <property type="entry name" value="Cytochrome_P450_fung"/>
</dbReference>
<dbReference type="InterPro" id="IPR002401">
    <property type="entry name" value="Cyt_P450_E_grp-I"/>
</dbReference>
<dbReference type="PRINTS" id="PR00463">
    <property type="entry name" value="EP450I"/>
</dbReference>
<comment type="pathway">
    <text evidence="3">Secondary metabolite biosynthesis.</text>
</comment>
<evidence type="ECO:0000256" key="13">
    <source>
        <dbReference type="PIRSR" id="PIRSR602401-1"/>
    </source>
</evidence>
<evidence type="ECO:0000256" key="15">
    <source>
        <dbReference type="SAM" id="SignalP"/>
    </source>
</evidence>
<protein>
    <recommendedName>
        <fullName evidence="18">Cytochrome P450</fullName>
    </recommendedName>
</protein>
<evidence type="ECO:0000256" key="10">
    <source>
        <dbReference type="ARBA" id="ARBA00023004"/>
    </source>
</evidence>
<evidence type="ECO:0000256" key="4">
    <source>
        <dbReference type="ARBA" id="ARBA00010617"/>
    </source>
</evidence>
<keyword evidence="12" id="KW-0472">Membrane</keyword>
<dbReference type="InParanoid" id="A0A067MXB0"/>
<dbReference type="PRINTS" id="PR00385">
    <property type="entry name" value="P450"/>
</dbReference>
<dbReference type="InterPro" id="IPR001128">
    <property type="entry name" value="Cyt_P450"/>
</dbReference>
<evidence type="ECO:0000256" key="3">
    <source>
        <dbReference type="ARBA" id="ARBA00005179"/>
    </source>
</evidence>
<evidence type="ECO:0000256" key="11">
    <source>
        <dbReference type="ARBA" id="ARBA00023033"/>
    </source>
</evidence>
<dbReference type="GO" id="GO:0005506">
    <property type="term" value="F:iron ion binding"/>
    <property type="evidence" value="ECO:0007669"/>
    <property type="project" value="InterPro"/>
</dbReference>
<dbReference type="PANTHER" id="PTHR46300:SF2">
    <property type="entry name" value="CYTOCHROME P450 MONOOXYGENASE ALNH-RELATED"/>
    <property type="match status" value="1"/>
</dbReference>
<feature type="chain" id="PRO_5001641716" description="Cytochrome P450" evidence="15">
    <location>
        <begin position="23"/>
        <end position="532"/>
    </location>
</feature>
<dbReference type="Pfam" id="PF00067">
    <property type="entry name" value="p450"/>
    <property type="match status" value="1"/>
</dbReference>
<evidence type="ECO:0000256" key="9">
    <source>
        <dbReference type="ARBA" id="ARBA00023002"/>
    </source>
</evidence>
<keyword evidence="7 13" id="KW-0479">Metal-binding</keyword>
<evidence type="ECO:0000256" key="7">
    <source>
        <dbReference type="ARBA" id="ARBA00022723"/>
    </source>
</evidence>
<dbReference type="GO" id="GO:0016705">
    <property type="term" value="F:oxidoreductase activity, acting on paired donors, with incorporation or reduction of molecular oxygen"/>
    <property type="evidence" value="ECO:0007669"/>
    <property type="project" value="InterPro"/>
</dbReference>
<dbReference type="GO" id="GO:0020037">
    <property type="term" value="F:heme binding"/>
    <property type="evidence" value="ECO:0007669"/>
    <property type="project" value="InterPro"/>
</dbReference>